<dbReference type="EC" id="1.11.1.-" evidence="1"/>
<reference evidence="1 2" key="1">
    <citation type="submission" date="2024-06" db="EMBL/GenBank/DDBJ databases">
        <title>The Natural Products Discovery Center: Release of the First 8490 Sequenced Strains for Exploring Actinobacteria Biosynthetic Diversity.</title>
        <authorList>
            <person name="Kalkreuter E."/>
            <person name="Kautsar S.A."/>
            <person name="Yang D."/>
            <person name="Bader C.D."/>
            <person name="Teijaro C.N."/>
            <person name="Fluegel L."/>
            <person name="Davis C.M."/>
            <person name="Simpson J.R."/>
            <person name="Lauterbach L."/>
            <person name="Steele A.D."/>
            <person name="Gui C."/>
            <person name="Meng S."/>
            <person name="Li G."/>
            <person name="Viehrig K."/>
            <person name="Ye F."/>
            <person name="Su P."/>
            <person name="Kiefer A.F."/>
            <person name="Nichols A."/>
            <person name="Cepeda A.J."/>
            <person name="Yan W."/>
            <person name="Fan B."/>
            <person name="Jiang Y."/>
            <person name="Adhikari A."/>
            <person name="Zheng C.-J."/>
            <person name="Schuster L."/>
            <person name="Cowan T.M."/>
            <person name="Smanski M.J."/>
            <person name="Chevrette M.G."/>
            <person name="De Carvalho L.P.S."/>
            <person name="Shen B."/>
        </authorList>
    </citation>
    <scope>NUCLEOTIDE SEQUENCE [LARGE SCALE GENOMIC DNA]</scope>
    <source>
        <strain evidence="1 2">NPDC049574</strain>
    </source>
</reference>
<dbReference type="Pfam" id="PF02566">
    <property type="entry name" value="OsmC"/>
    <property type="match status" value="1"/>
</dbReference>
<keyword evidence="2" id="KW-1185">Reference proteome</keyword>
<keyword evidence="1" id="KW-0560">Oxidoreductase</keyword>
<dbReference type="SUPFAM" id="SSF82784">
    <property type="entry name" value="OsmC-like"/>
    <property type="match status" value="1"/>
</dbReference>
<accession>A0ABV3H887</accession>
<keyword evidence="1" id="KW-0575">Peroxidase</keyword>
<dbReference type="InterPro" id="IPR003718">
    <property type="entry name" value="OsmC/Ohr_fam"/>
</dbReference>
<organism evidence="1 2">
    <name type="scientific">Nonomuraea bangladeshensis</name>
    <dbReference type="NCBI Taxonomy" id="404385"/>
    <lineage>
        <taxon>Bacteria</taxon>
        <taxon>Bacillati</taxon>
        <taxon>Actinomycetota</taxon>
        <taxon>Actinomycetes</taxon>
        <taxon>Streptosporangiales</taxon>
        <taxon>Streptosporangiaceae</taxon>
        <taxon>Nonomuraea</taxon>
    </lineage>
</organism>
<comment type="caution">
    <text evidence="1">The sequence shown here is derived from an EMBL/GenBank/DDBJ whole genome shotgun (WGS) entry which is preliminary data.</text>
</comment>
<dbReference type="GO" id="GO:0004601">
    <property type="term" value="F:peroxidase activity"/>
    <property type="evidence" value="ECO:0007669"/>
    <property type="project" value="UniProtKB-KW"/>
</dbReference>
<proteinExistence type="predicted"/>
<protein>
    <submittedName>
        <fullName evidence="1">OsmC family protein</fullName>
        <ecNumber evidence="1">1.11.1.-</ecNumber>
    </submittedName>
</protein>
<gene>
    <name evidence="1" type="ORF">AB0K40_24495</name>
</gene>
<dbReference type="Proteomes" id="UP001552427">
    <property type="component" value="Unassembled WGS sequence"/>
</dbReference>
<evidence type="ECO:0000313" key="2">
    <source>
        <dbReference type="Proteomes" id="UP001552427"/>
    </source>
</evidence>
<evidence type="ECO:0000313" key="1">
    <source>
        <dbReference type="EMBL" id="MEV4288680.1"/>
    </source>
</evidence>
<dbReference type="PANTHER" id="PTHR34352">
    <property type="entry name" value="PROTEIN YHFA"/>
    <property type="match status" value="1"/>
</dbReference>
<dbReference type="Gene3D" id="3.30.300.20">
    <property type="match status" value="1"/>
</dbReference>
<dbReference type="InterPro" id="IPR036102">
    <property type="entry name" value="OsmC/Ohrsf"/>
</dbReference>
<dbReference type="RefSeq" id="WP_364453859.1">
    <property type="nucleotide sequence ID" value="NZ_JBFARM010000007.1"/>
</dbReference>
<name>A0ABV3H887_9ACTN</name>
<sequence length="135" mass="14340">MANVWVERTEDGGFRATNARGAEVRIGGGDDEGAFTPVELLLAAVGGCNIVTVEPLTAQRGHRLVRLAMTVEAQKVESNRLGPVTVTYDVELPSEAAGEVFRAVAGRVHEKYCTVSTSLQDGTEVRLELPESGAS</sequence>
<dbReference type="InterPro" id="IPR015946">
    <property type="entry name" value="KH_dom-like_a/b"/>
</dbReference>
<dbReference type="EMBL" id="JBFARM010000007">
    <property type="protein sequence ID" value="MEV4288680.1"/>
    <property type="molecule type" value="Genomic_DNA"/>
</dbReference>
<dbReference type="PANTHER" id="PTHR34352:SF1">
    <property type="entry name" value="PROTEIN YHFA"/>
    <property type="match status" value="1"/>
</dbReference>